<dbReference type="InterPro" id="IPR028055">
    <property type="entry name" value="YidC/Oxa/ALB_C"/>
</dbReference>
<sequence>MKNENTRNMVIFAVCTAAILLLYQVFVMGPQMERRKAAQEAAAAEQIAAPAGTTADAVPGSTAATGSLTFVTDRTEALGTVPRIPVSTPTLQGSLSLQGGRIDDLFLKNYRQTVDPSSPYEELFRPQGMEHAYFAQFGWTGPNVAGGVPGPNTVWRLTGGSTLTETTPVTLTWDNGQGLRFTRVIALDAQYMFTVTDTVANLGTQPIVIAPYGRIERQGVPPVLGKTQILHEGAIGTFSKGDGYATTQLKYGDWAKKPREEFESVGGWLGITDKYWMAALIPPQTEAIQAEFRVTDASTYNIHEARILGEARTINPGRQITEVQHLFAGAKRNEILSAYEKQYDLPRFIYAIDWGFLFFLTRPIFLLVEFFYGLVGNFGVAILLLTLTIKLIMFPLANKSYESLSKMRKLQPLMEKIKEQNKDDPQAQQKATMELYQKEKINPLAGCLPILVQIPVFYALYKVLFVTIEMRHAPFFGWIRDLSAPDPTNIWNLFGLIPWDPSSVPLVGNLIGSHAGGFTLALSVLAIIYGFTMWLQQAMNPPAPDPVQRQIFAWMPIVFTFIMAGFPAGLLLYWAWNNVLSIAQQYFIMHRFGAENPIDDLIAKLTKKPA</sequence>
<evidence type="ECO:0000256" key="3">
    <source>
        <dbReference type="ARBA" id="ARBA00015325"/>
    </source>
</evidence>
<dbReference type="InterPro" id="IPR028053">
    <property type="entry name" value="Membr_insert_YidC_N"/>
</dbReference>
<dbReference type="GO" id="GO:0032977">
    <property type="term" value="F:membrane insertase activity"/>
    <property type="evidence" value="ECO:0007669"/>
    <property type="project" value="InterPro"/>
</dbReference>
<feature type="transmembrane region" description="Helical" evidence="13">
    <location>
        <begin position="551"/>
        <end position="576"/>
    </location>
</feature>
<dbReference type="NCBIfam" id="TIGR03592">
    <property type="entry name" value="yidC_oxa1_cterm"/>
    <property type="match status" value="1"/>
</dbReference>
<keyword evidence="6 13" id="KW-0812">Transmembrane</keyword>
<dbReference type="Pfam" id="PF14849">
    <property type="entry name" value="YidC_periplas"/>
    <property type="match status" value="1"/>
</dbReference>
<dbReference type="InterPro" id="IPR038221">
    <property type="entry name" value="YidC_periplasmic_sf"/>
</dbReference>
<comment type="subcellular location">
    <subcellularLocation>
        <location evidence="1">Cell inner membrane</location>
        <topology evidence="1">Multi-pass membrane protein</topology>
    </subcellularLocation>
    <subcellularLocation>
        <location evidence="13">Cell membrane</location>
        <topology evidence="13">Multi-pass membrane protein</topology>
    </subcellularLocation>
</comment>
<feature type="domain" description="Membrane insertase YidC/Oxa/ALB C-terminal" evidence="14">
    <location>
        <begin position="378"/>
        <end position="589"/>
    </location>
</feature>
<comment type="caution">
    <text evidence="16">The sequence shown here is derived from an EMBL/GenBank/DDBJ whole genome shotgun (WGS) entry which is preliminary data.</text>
</comment>
<accession>A0A258HFJ4</accession>
<name>A0A258HFJ4_9CAUL</name>
<evidence type="ECO:0000313" key="17">
    <source>
        <dbReference type="Proteomes" id="UP000216147"/>
    </source>
</evidence>
<dbReference type="CDD" id="cd19961">
    <property type="entry name" value="EcYidC-like_peri"/>
    <property type="match status" value="1"/>
</dbReference>
<protein>
    <recommendedName>
        <fullName evidence="3 13">Membrane protein insertase YidC</fullName>
    </recommendedName>
    <alternativeName>
        <fullName evidence="12 13">Foldase YidC</fullName>
    </alternativeName>
    <alternativeName>
        <fullName evidence="11 13">Membrane integrase YidC</fullName>
    </alternativeName>
    <alternativeName>
        <fullName evidence="13">Membrane protein YidC</fullName>
    </alternativeName>
</protein>
<dbReference type="GO" id="GO:0015031">
    <property type="term" value="P:protein transport"/>
    <property type="evidence" value="ECO:0007669"/>
    <property type="project" value="UniProtKB-KW"/>
</dbReference>
<evidence type="ECO:0000313" key="16">
    <source>
        <dbReference type="EMBL" id="OYX55751.1"/>
    </source>
</evidence>
<dbReference type="InterPro" id="IPR001708">
    <property type="entry name" value="YidC/ALB3/OXA1/COX18"/>
</dbReference>
<feature type="domain" description="Membrane insertase YidC N-terminal" evidence="15">
    <location>
        <begin position="83"/>
        <end position="366"/>
    </location>
</feature>
<evidence type="ECO:0000256" key="11">
    <source>
        <dbReference type="ARBA" id="ARBA00033245"/>
    </source>
</evidence>
<comment type="function">
    <text evidence="13">Required for the insertion and/or proper folding and/or complex formation of integral membrane proteins into the membrane. Involved in integration of membrane proteins that insert both dependently and independently of the Sec translocase complex, as well as at least some lipoproteins. Aids folding of multispanning membrane proteins.</text>
</comment>
<gene>
    <name evidence="13" type="primary">yidC</name>
    <name evidence="16" type="ORF">B7Y86_12425</name>
</gene>
<evidence type="ECO:0000256" key="4">
    <source>
        <dbReference type="ARBA" id="ARBA00022448"/>
    </source>
</evidence>
<evidence type="ECO:0000256" key="10">
    <source>
        <dbReference type="ARBA" id="ARBA00023186"/>
    </source>
</evidence>
<dbReference type="NCBIfam" id="NF002353">
    <property type="entry name" value="PRK01318.1-4"/>
    <property type="match status" value="1"/>
</dbReference>
<evidence type="ECO:0000256" key="13">
    <source>
        <dbReference type="HAMAP-Rule" id="MF_01810"/>
    </source>
</evidence>
<organism evidence="16 17">
    <name type="scientific">Brevundimonas subvibrioides</name>
    <dbReference type="NCBI Taxonomy" id="74313"/>
    <lineage>
        <taxon>Bacteria</taxon>
        <taxon>Pseudomonadati</taxon>
        <taxon>Pseudomonadota</taxon>
        <taxon>Alphaproteobacteria</taxon>
        <taxon>Caulobacterales</taxon>
        <taxon>Caulobacteraceae</taxon>
        <taxon>Brevundimonas</taxon>
    </lineage>
</organism>
<comment type="similarity">
    <text evidence="2 13">Belongs to the OXA1/ALB3/YidC family. Type 1 subfamily.</text>
</comment>
<keyword evidence="7 13" id="KW-0653">Protein transport</keyword>
<evidence type="ECO:0000256" key="5">
    <source>
        <dbReference type="ARBA" id="ARBA00022475"/>
    </source>
</evidence>
<evidence type="ECO:0000259" key="15">
    <source>
        <dbReference type="Pfam" id="PF14849"/>
    </source>
</evidence>
<dbReference type="GO" id="GO:0051205">
    <property type="term" value="P:protein insertion into membrane"/>
    <property type="evidence" value="ECO:0007669"/>
    <property type="project" value="TreeGrafter"/>
</dbReference>
<feature type="transmembrane region" description="Helical" evidence="13">
    <location>
        <begin position="511"/>
        <end position="531"/>
    </location>
</feature>
<evidence type="ECO:0000259" key="14">
    <source>
        <dbReference type="Pfam" id="PF02096"/>
    </source>
</evidence>
<proteinExistence type="inferred from homology"/>
<keyword evidence="4 13" id="KW-0813">Transport</keyword>
<dbReference type="InterPro" id="IPR019998">
    <property type="entry name" value="Membr_insert_YidC"/>
</dbReference>
<feature type="transmembrane region" description="Helical" evidence="13">
    <location>
        <begin position="6"/>
        <end position="26"/>
    </location>
</feature>
<keyword evidence="5 13" id="KW-1003">Cell membrane</keyword>
<dbReference type="GO" id="GO:0005886">
    <property type="term" value="C:plasma membrane"/>
    <property type="evidence" value="ECO:0007669"/>
    <property type="project" value="UniProtKB-SubCell"/>
</dbReference>
<dbReference type="NCBIfam" id="TIGR03593">
    <property type="entry name" value="yidC_nterm"/>
    <property type="match status" value="1"/>
</dbReference>
<dbReference type="InterPro" id="IPR047196">
    <property type="entry name" value="YidC_ALB_C"/>
</dbReference>
<dbReference type="EMBL" id="NCEQ01000012">
    <property type="protein sequence ID" value="OYX55751.1"/>
    <property type="molecule type" value="Genomic_DNA"/>
</dbReference>
<evidence type="ECO:0000256" key="6">
    <source>
        <dbReference type="ARBA" id="ARBA00022692"/>
    </source>
</evidence>
<keyword evidence="8 13" id="KW-1133">Transmembrane helix</keyword>
<dbReference type="Proteomes" id="UP000216147">
    <property type="component" value="Unassembled WGS sequence"/>
</dbReference>
<comment type="subunit">
    <text evidence="13">Interacts with the Sec translocase complex via SecD. Specifically interacts with transmembrane segments of nascent integral membrane proteins during membrane integration.</text>
</comment>
<evidence type="ECO:0000256" key="12">
    <source>
        <dbReference type="ARBA" id="ARBA00033342"/>
    </source>
</evidence>
<feature type="transmembrane region" description="Helical" evidence="13">
    <location>
        <begin position="441"/>
        <end position="461"/>
    </location>
</feature>
<dbReference type="PRINTS" id="PR00701">
    <property type="entry name" value="60KDINNERMP"/>
</dbReference>
<reference evidence="16 17" key="1">
    <citation type="submission" date="2017-03" db="EMBL/GenBank/DDBJ databases">
        <title>Lifting the veil on microbial sulfur biogeochemistry in mining wastewaters.</title>
        <authorList>
            <person name="Kantor R.S."/>
            <person name="Colenbrander Nelson T."/>
            <person name="Marshall S."/>
            <person name="Bennett D."/>
            <person name="Apte S."/>
            <person name="Camacho D."/>
            <person name="Thomas B.C."/>
            <person name="Warren L.A."/>
            <person name="Banfield J.F."/>
        </authorList>
    </citation>
    <scope>NUCLEOTIDE SEQUENCE [LARGE SCALE GENOMIC DNA]</scope>
    <source>
        <strain evidence="16">32-68-21</strain>
    </source>
</reference>
<dbReference type="Gene3D" id="2.70.98.90">
    <property type="match status" value="1"/>
</dbReference>
<keyword evidence="10 13" id="KW-0143">Chaperone</keyword>
<keyword evidence="9 13" id="KW-0472">Membrane</keyword>
<evidence type="ECO:0000256" key="9">
    <source>
        <dbReference type="ARBA" id="ARBA00023136"/>
    </source>
</evidence>
<dbReference type="PRINTS" id="PR01900">
    <property type="entry name" value="YIDCPROTEIN"/>
</dbReference>
<evidence type="ECO:0000256" key="1">
    <source>
        <dbReference type="ARBA" id="ARBA00004429"/>
    </source>
</evidence>
<dbReference type="PANTHER" id="PTHR12428:SF65">
    <property type="entry name" value="CYTOCHROME C OXIDASE ASSEMBLY PROTEIN COX18, MITOCHONDRIAL"/>
    <property type="match status" value="1"/>
</dbReference>
<dbReference type="CDD" id="cd20070">
    <property type="entry name" value="5TM_YidC_Alb3"/>
    <property type="match status" value="1"/>
</dbReference>
<dbReference type="HAMAP" id="MF_01810">
    <property type="entry name" value="YidC_type1"/>
    <property type="match status" value="1"/>
</dbReference>
<dbReference type="PANTHER" id="PTHR12428">
    <property type="entry name" value="OXA1"/>
    <property type="match status" value="1"/>
</dbReference>
<evidence type="ECO:0000256" key="8">
    <source>
        <dbReference type="ARBA" id="ARBA00022989"/>
    </source>
</evidence>
<dbReference type="AlphaFoldDB" id="A0A258HFJ4"/>
<evidence type="ECO:0000256" key="7">
    <source>
        <dbReference type="ARBA" id="ARBA00022927"/>
    </source>
</evidence>
<dbReference type="Pfam" id="PF02096">
    <property type="entry name" value="60KD_IMP"/>
    <property type="match status" value="1"/>
</dbReference>
<evidence type="ECO:0000256" key="2">
    <source>
        <dbReference type="ARBA" id="ARBA00010527"/>
    </source>
</evidence>